<dbReference type="EC" id="5.6.2.4" evidence="7"/>
<dbReference type="Gene3D" id="3.40.50.300">
    <property type="entry name" value="P-loop containing nucleotide triphosphate hydrolases"/>
    <property type="match status" value="2"/>
</dbReference>
<evidence type="ECO:0000313" key="12">
    <source>
        <dbReference type="Proteomes" id="UP000278962"/>
    </source>
</evidence>
<comment type="catalytic activity">
    <reaction evidence="8">
        <text>ATP + H2O = ADP + phosphate + H(+)</text>
        <dbReference type="Rhea" id="RHEA:13065"/>
        <dbReference type="ChEBI" id="CHEBI:15377"/>
        <dbReference type="ChEBI" id="CHEBI:15378"/>
        <dbReference type="ChEBI" id="CHEBI:30616"/>
        <dbReference type="ChEBI" id="CHEBI:43474"/>
        <dbReference type="ChEBI" id="CHEBI:456216"/>
        <dbReference type="EC" id="5.6.2.4"/>
    </reaction>
</comment>
<dbReference type="GO" id="GO:0043138">
    <property type="term" value="F:3'-5' DNA helicase activity"/>
    <property type="evidence" value="ECO:0007669"/>
    <property type="project" value="UniProtKB-EC"/>
</dbReference>
<dbReference type="InterPro" id="IPR014016">
    <property type="entry name" value="UvrD-like_ATP-bd"/>
</dbReference>
<evidence type="ECO:0000256" key="4">
    <source>
        <dbReference type="ARBA" id="ARBA00022840"/>
    </source>
</evidence>
<keyword evidence="5" id="KW-0413">Isomerase</keyword>
<dbReference type="InterPro" id="IPR000212">
    <property type="entry name" value="DNA_helicase_UvrD/REP"/>
</dbReference>
<dbReference type="PANTHER" id="PTHR11070:SF45">
    <property type="entry name" value="DNA 3'-5' HELICASE"/>
    <property type="match status" value="1"/>
</dbReference>
<protein>
    <recommendedName>
        <fullName evidence="7">DNA 3'-5' helicase</fullName>
        <ecNumber evidence="7">5.6.2.4</ecNumber>
    </recommendedName>
</protein>
<dbReference type="Pfam" id="PF00580">
    <property type="entry name" value="UvrD-helicase"/>
    <property type="match status" value="1"/>
</dbReference>
<evidence type="ECO:0000256" key="1">
    <source>
        <dbReference type="ARBA" id="ARBA00022741"/>
    </source>
</evidence>
<dbReference type="PROSITE" id="PS51198">
    <property type="entry name" value="UVRD_HELICASE_ATP_BIND"/>
    <property type="match status" value="1"/>
</dbReference>
<dbReference type="GO" id="GO:0016887">
    <property type="term" value="F:ATP hydrolysis activity"/>
    <property type="evidence" value="ECO:0007669"/>
    <property type="project" value="RHEA"/>
</dbReference>
<keyword evidence="3 9" id="KW-0347">Helicase</keyword>
<evidence type="ECO:0000313" key="11">
    <source>
        <dbReference type="EMBL" id="RKQ90890.1"/>
    </source>
</evidence>
<dbReference type="OrthoDB" id="3196525at2"/>
<dbReference type="GO" id="GO:0000725">
    <property type="term" value="P:recombinational repair"/>
    <property type="evidence" value="ECO:0007669"/>
    <property type="project" value="TreeGrafter"/>
</dbReference>
<feature type="binding site" evidence="9">
    <location>
        <begin position="274"/>
        <end position="281"/>
    </location>
    <ligand>
        <name>ATP</name>
        <dbReference type="ChEBI" id="CHEBI:30616"/>
    </ligand>
</feature>
<evidence type="ECO:0000259" key="10">
    <source>
        <dbReference type="PROSITE" id="PS51198"/>
    </source>
</evidence>
<keyword evidence="2 9" id="KW-0378">Hydrolase</keyword>
<dbReference type="SUPFAM" id="SSF52540">
    <property type="entry name" value="P-loop containing nucleoside triphosphate hydrolases"/>
    <property type="match status" value="1"/>
</dbReference>
<dbReference type="RefSeq" id="WP_121248038.1">
    <property type="nucleotide sequence ID" value="NZ_RBIL01000001.1"/>
</dbReference>
<evidence type="ECO:0000256" key="6">
    <source>
        <dbReference type="ARBA" id="ARBA00034617"/>
    </source>
</evidence>
<evidence type="ECO:0000256" key="7">
    <source>
        <dbReference type="ARBA" id="ARBA00034808"/>
    </source>
</evidence>
<evidence type="ECO:0000256" key="5">
    <source>
        <dbReference type="ARBA" id="ARBA00023235"/>
    </source>
</evidence>
<dbReference type="Pfam" id="PF13361">
    <property type="entry name" value="UvrD_C"/>
    <property type="match status" value="1"/>
</dbReference>
<dbReference type="PANTHER" id="PTHR11070">
    <property type="entry name" value="UVRD / RECB / PCRA DNA HELICASE FAMILY MEMBER"/>
    <property type="match status" value="1"/>
</dbReference>
<reference evidence="11 12" key="1">
    <citation type="submission" date="2018-10" db="EMBL/GenBank/DDBJ databases">
        <title>Genomic Encyclopedia of Archaeal and Bacterial Type Strains, Phase II (KMG-II): from individual species to whole genera.</title>
        <authorList>
            <person name="Goeker M."/>
        </authorList>
    </citation>
    <scope>NUCLEOTIDE SEQUENCE [LARGE SCALE GENOMIC DNA]</scope>
    <source>
        <strain evidence="11 12">DSM 14954</strain>
    </source>
</reference>
<keyword evidence="4 9" id="KW-0067">ATP-binding</keyword>
<dbReference type="Proteomes" id="UP000278962">
    <property type="component" value="Unassembled WGS sequence"/>
</dbReference>
<comment type="catalytic activity">
    <reaction evidence="6">
        <text>Couples ATP hydrolysis with the unwinding of duplex DNA by translocating in the 3'-5' direction.</text>
        <dbReference type="EC" id="5.6.2.4"/>
    </reaction>
</comment>
<dbReference type="GO" id="GO:0003677">
    <property type="term" value="F:DNA binding"/>
    <property type="evidence" value="ECO:0007669"/>
    <property type="project" value="InterPro"/>
</dbReference>
<evidence type="ECO:0000256" key="3">
    <source>
        <dbReference type="ARBA" id="ARBA00022806"/>
    </source>
</evidence>
<gene>
    <name evidence="11" type="ORF">C8N24_0705</name>
</gene>
<keyword evidence="1 9" id="KW-0547">Nucleotide-binding</keyword>
<dbReference type="EMBL" id="RBIL01000001">
    <property type="protein sequence ID" value="RKQ90890.1"/>
    <property type="molecule type" value="Genomic_DNA"/>
</dbReference>
<accession>A0A660LAF5</accession>
<dbReference type="GO" id="GO:0005524">
    <property type="term" value="F:ATP binding"/>
    <property type="evidence" value="ECO:0007669"/>
    <property type="project" value="UniProtKB-UniRule"/>
</dbReference>
<comment type="caution">
    <text evidence="11">The sequence shown here is derived from an EMBL/GenBank/DDBJ whole genome shotgun (WGS) entry which is preliminary data.</text>
</comment>
<feature type="domain" description="UvrD-like helicase ATP-binding" evidence="10">
    <location>
        <begin position="253"/>
        <end position="552"/>
    </location>
</feature>
<proteinExistence type="predicted"/>
<dbReference type="InterPro" id="IPR014017">
    <property type="entry name" value="DNA_helicase_UvrD-like_C"/>
</dbReference>
<keyword evidence="12" id="KW-1185">Reference proteome</keyword>
<evidence type="ECO:0000256" key="8">
    <source>
        <dbReference type="ARBA" id="ARBA00048988"/>
    </source>
</evidence>
<dbReference type="InterPro" id="IPR027417">
    <property type="entry name" value="P-loop_NTPase"/>
</dbReference>
<organism evidence="11 12">
    <name type="scientific">Solirubrobacter pauli</name>
    <dbReference type="NCBI Taxonomy" id="166793"/>
    <lineage>
        <taxon>Bacteria</taxon>
        <taxon>Bacillati</taxon>
        <taxon>Actinomycetota</taxon>
        <taxon>Thermoleophilia</taxon>
        <taxon>Solirubrobacterales</taxon>
        <taxon>Solirubrobacteraceae</taxon>
        <taxon>Solirubrobacter</taxon>
    </lineage>
</organism>
<evidence type="ECO:0000256" key="9">
    <source>
        <dbReference type="PROSITE-ProRule" id="PRU00560"/>
    </source>
</evidence>
<evidence type="ECO:0000256" key="2">
    <source>
        <dbReference type="ARBA" id="ARBA00022801"/>
    </source>
</evidence>
<sequence length="728" mass="79369">MPQIILGPQQHAPQIDGSVRGKAYNFLAKLAENDTVPGLHIEPIVRSVDPRVRTGRVDSFWRAVLFKVQGREQDAIYVYLGVWPHDEATEFAMRATLQVNPVNGIAELLIADAPVVPSAFAAPSEPQAALTEPLFTRLGLTVDVLVNELGLDTEVAELAFECGEADEITELAELVTGWQGVALIDLSAGRSLEQVKEALAIDEAPPAPAADPDAQLAMALEHPAARLQFAFIEDDEELRRAIEDGDFAAWRIFLHPEQRKYAERSWKGPFRLSGGAGTGKTVVALHRARTLARKHPGARVLLTTFNKTLADALQRDLKLLDSALPMSEGLGEPGVYVRGVDATVRAVLQSRSAGLEAAVAGVLGPRTADVGRITDRNAWRDALASDGSELPPSLRSPVFLQAEYELIVLPNRVKTFEEYARVRRPGRGIALDRSARAAVWKVISAYRLNASIRGTIDFAEAAAIAADVLDAAERRPFDHVLVDEGQDLGPAHWQFLRALVADGDDDLFIAEDSHQRIYGNRVVLGRYGIKIVGRSQRLRLNYRTTAQNLRYAVSVLTGTEFVDLEEQAEDASEYRSARVGPVPRLLPATDAGEEFDTAAAVVGEWLKDAATPETIGVLVRTEQLGEQLVRGLDERGIAARFVSDRSVPTGKPVVMTMHRAKGMEFSRALIFGADASALPAAFALRATTEADRADVLQREKSLLYVATTRARDELAISWHGDVSELLPS</sequence>
<dbReference type="AlphaFoldDB" id="A0A660LAF5"/>
<dbReference type="GO" id="GO:0005829">
    <property type="term" value="C:cytosol"/>
    <property type="evidence" value="ECO:0007669"/>
    <property type="project" value="TreeGrafter"/>
</dbReference>
<name>A0A660LAF5_9ACTN</name>